<dbReference type="GO" id="GO:0007155">
    <property type="term" value="P:cell adhesion"/>
    <property type="evidence" value="ECO:0007669"/>
    <property type="project" value="TreeGrafter"/>
</dbReference>
<evidence type="ECO:0000313" key="2">
    <source>
        <dbReference type="EMBL" id="CAL1527489.1"/>
    </source>
</evidence>
<dbReference type="SUPFAM" id="SSF49313">
    <property type="entry name" value="Cadherin-like"/>
    <property type="match status" value="1"/>
</dbReference>
<dbReference type="EMBL" id="CAXITT010000018">
    <property type="protein sequence ID" value="CAL1527489.1"/>
    <property type="molecule type" value="Genomic_DNA"/>
</dbReference>
<dbReference type="GO" id="GO:0005886">
    <property type="term" value="C:plasma membrane"/>
    <property type="evidence" value="ECO:0007669"/>
    <property type="project" value="TreeGrafter"/>
</dbReference>
<keyword evidence="3" id="KW-1185">Reference proteome</keyword>
<dbReference type="GO" id="GO:0005509">
    <property type="term" value="F:calcium ion binding"/>
    <property type="evidence" value="ECO:0007669"/>
    <property type="project" value="InterPro"/>
</dbReference>
<reference evidence="2 3" key="1">
    <citation type="submission" date="2024-04" db="EMBL/GenBank/DDBJ databases">
        <authorList>
            <consortium name="Genoscope - CEA"/>
            <person name="William W."/>
        </authorList>
    </citation>
    <scope>NUCLEOTIDE SEQUENCE [LARGE SCALE GENOMIC DNA]</scope>
</reference>
<dbReference type="InterPro" id="IPR015919">
    <property type="entry name" value="Cadherin-like_sf"/>
</dbReference>
<keyword evidence="1" id="KW-0325">Glycoprotein</keyword>
<dbReference type="AlphaFoldDB" id="A0AAV2H5L2"/>
<dbReference type="Proteomes" id="UP001497497">
    <property type="component" value="Unassembled WGS sequence"/>
</dbReference>
<name>A0AAV2H5L2_LYMST</name>
<dbReference type="Gene3D" id="2.60.40.60">
    <property type="entry name" value="Cadherins"/>
    <property type="match status" value="1"/>
</dbReference>
<sequence>MVVSVSDKGNPPRTSVNTATVRVIVTRNLKSPIFFNETYRVTIPETQPVGSNIISVSATDADPIVSNI</sequence>
<comment type="caution">
    <text evidence="2">The sequence shown here is derived from an EMBL/GenBank/DDBJ whole genome shotgun (WGS) entry which is preliminary data.</text>
</comment>
<organism evidence="2 3">
    <name type="scientific">Lymnaea stagnalis</name>
    <name type="common">Great pond snail</name>
    <name type="synonym">Helix stagnalis</name>
    <dbReference type="NCBI Taxonomy" id="6523"/>
    <lineage>
        <taxon>Eukaryota</taxon>
        <taxon>Metazoa</taxon>
        <taxon>Spiralia</taxon>
        <taxon>Lophotrochozoa</taxon>
        <taxon>Mollusca</taxon>
        <taxon>Gastropoda</taxon>
        <taxon>Heterobranchia</taxon>
        <taxon>Euthyneura</taxon>
        <taxon>Panpulmonata</taxon>
        <taxon>Hygrophila</taxon>
        <taxon>Lymnaeoidea</taxon>
        <taxon>Lymnaeidae</taxon>
        <taxon>Lymnaea</taxon>
    </lineage>
</organism>
<protein>
    <submittedName>
        <fullName evidence="2">Uncharacterized protein</fullName>
    </submittedName>
</protein>
<dbReference type="InterPro" id="IPR050174">
    <property type="entry name" value="Protocadherin/Cadherin-CA"/>
</dbReference>
<evidence type="ECO:0000256" key="1">
    <source>
        <dbReference type="ARBA" id="ARBA00023180"/>
    </source>
</evidence>
<gene>
    <name evidence="2" type="ORF">GSLYS_00001666001</name>
</gene>
<proteinExistence type="predicted"/>
<accession>A0AAV2H5L2</accession>
<dbReference type="PANTHER" id="PTHR24028">
    <property type="entry name" value="CADHERIN-87A"/>
    <property type="match status" value="1"/>
</dbReference>
<evidence type="ECO:0000313" key="3">
    <source>
        <dbReference type="Proteomes" id="UP001497497"/>
    </source>
</evidence>
<dbReference type="PANTHER" id="PTHR24028:SF328">
    <property type="entry name" value="CADHERIN-3"/>
    <property type="match status" value="1"/>
</dbReference>